<keyword evidence="5 6" id="KW-0349">Heme</keyword>
<accession>A0A2T2NYS5</accession>
<dbReference type="GO" id="GO:0005506">
    <property type="term" value="F:iron ion binding"/>
    <property type="evidence" value="ECO:0007669"/>
    <property type="project" value="InterPro"/>
</dbReference>
<dbReference type="Proteomes" id="UP000240883">
    <property type="component" value="Unassembled WGS sequence"/>
</dbReference>
<evidence type="ECO:0000256" key="5">
    <source>
        <dbReference type="PIRSR" id="PIRSR602401-1"/>
    </source>
</evidence>
<dbReference type="PRINTS" id="PR00385">
    <property type="entry name" value="P450"/>
</dbReference>
<keyword evidence="4 5" id="KW-0408">Iron</keyword>
<comment type="cofactor">
    <cofactor evidence="1 5">
        <name>heme</name>
        <dbReference type="ChEBI" id="CHEBI:30413"/>
    </cofactor>
</comment>
<keyword evidence="9" id="KW-1185">Reference proteome</keyword>
<dbReference type="GO" id="GO:0016705">
    <property type="term" value="F:oxidoreductase activity, acting on paired donors, with incorporation or reduction of molecular oxygen"/>
    <property type="evidence" value="ECO:0007669"/>
    <property type="project" value="InterPro"/>
</dbReference>
<name>A0A2T2NYS5_CORCC</name>
<dbReference type="AlphaFoldDB" id="A0A2T2NYS5"/>
<keyword evidence="3 5" id="KW-0479">Metal-binding</keyword>
<dbReference type="SUPFAM" id="SSF48264">
    <property type="entry name" value="Cytochrome P450"/>
    <property type="match status" value="1"/>
</dbReference>
<dbReference type="STRING" id="1448308.A0A2T2NYS5"/>
<gene>
    <name evidence="8" type="ORF">BS50DRAFT_517097</name>
</gene>
<dbReference type="GO" id="GO:0004497">
    <property type="term" value="F:monooxygenase activity"/>
    <property type="evidence" value="ECO:0007669"/>
    <property type="project" value="UniProtKB-KW"/>
</dbReference>
<dbReference type="InterPro" id="IPR002401">
    <property type="entry name" value="Cyt_P450_E_grp-I"/>
</dbReference>
<keyword evidence="7" id="KW-0732">Signal</keyword>
<evidence type="ECO:0000256" key="2">
    <source>
        <dbReference type="ARBA" id="ARBA00010617"/>
    </source>
</evidence>
<dbReference type="PRINTS" id="PR00463">
    <property type="entry name" value="EP450I"/>
</dbReference>
<dbReference type="EMBL" id="KZ678131">
    <property type="protein sequence ID" value="PSN70574.1"/>
    <property type="molecule type" value="Genomic_DNA"/>
</dbReference>
<evidence type="ECO:0000256" key="6">
    <source>
        <dbReference type="RuleBase" id="RU000461"/>
    </source>
</evidence>
<proteinExistence type="inferred from homology"/>
<keyword evidence="6" id="KW-0503">Monooxygenase</keyword>
<evidence type="ECO:0000256" key="3">
    <source>
        <dbReference type="ARBA" id="ARBA00022723"/>
    </source>
</evidence>
<protein>
    <submittedName>
        <fullName evidence="8">Cytochrome P450</fullName>
    </submittedName>
</protein>
<dbReference type="InterPro" id="IPR017972">
    <property type="entry name" value="Cyt_P450_CS"/>
</dbReference>
<evidence type="ECO:0000256" key="7">
    <source>
        <dbReference type="SAM" id="SignalP"/>
    </source>
</evidence>
<evidence type="ECO:0000256" key="1">
    <source>
        <dbReference type="ARBA" id="ARBA00001971"/>
    </source>
</evidence>
<dbReference type="GO" id="GO:0020037">
    <property type="term" value="F:heme binding"/>
    <property type="evidence" value="ECO:0007669"/>
    <property type="project" value="InterPro"/>
</dbReference>
<keyword evidence="6" id="KW-0560">Oxidoreductase</keyword>
<dbReference type="InterPro" id="IPR001128">
    <property type="entry name" value="Cyt_P450"/>
</dbReference>
<dbReference type="Gene3D" id="1.10.630.10">
    <property type="entry name" value="Cytochrome P450"/>
    <property type="match status" value="1"/>
</dbReference>
<organism evidence="8 9">
    <name type="scientific">Corynespora cassiicola Philippines</name>
    <dbReference type="NCBI Taxonomy" id="1448308"/>
    <lineage>
        <taxon>Eukaryota</taxon>
        <taxon>Fungi</taxon>
        <taxon>Dikarya</taxon>
        <taxon>Ascomycota</taxon>
        <taxon>Pezizomycotina</taxon>
        <taxon>Dothideomycetes</taxon>
        <taxon>Pleosporomycetidae</taxon>
        <taxon>Pleosporales</taxon>
        <taxon>Corynesporascaceae</taxon>
        <taxon>Corynespora</taxon>
    </lineage>
</organism>
<evidence type="ECO:0000313" key="8">
    <source>
        <dbReference type="EMBL" id="PSN70574.1"/>
    </source>
</evidence>
<dbReference type="InterPro" id="IPR036396">
    <property type="entry name" value="Cyt_P450_sf"/>
</dbReference>
<dbReference type="InterPro" id="IPR050121">
    <property type="entry name" value="Cytochrome_P450_monoxygenase"/>
</dbReference>
<feature type="signal peptide" evidence="7">
    <location>
        <begin position="1"/>
        <end position="22"/>
    </location>
</feature>
<feature type="binding site" description="axial binding residue" evidence="5">
    <location>
        <position position="483"/>
    </location>
    <ligand>
        <name>heme</name>
        <dbReference type="ChEBI" id="CHEBI:30413"/>
    </ligand>
    <ligandPart>
        <name>Fe</name>
        <dbReference type="ChEBI" id="CHEBI:18248"/>
    </ligandPart>
</feature>
<dbReference type="PANTHER" id="PTHR24305:SF166">
    <property type="entry name" value="CYTOCHROME P450 12A4, MITOCHONDRIAL-RELATED"/>
    <property type="match status" value="1"/>
</dbReference>
<comment type="similarity">
    <text evidence="2 6">Belongs to the cytochrome P450 family.</text>
</comment>
<dbReference type="OrthoDB" id="1470350at2759"/>
<dbReference type="CDD" id="cd11070">
    <property type="entry name" value="CYP56-like"/>
    <property type="match status" value="1"/>
</dbReference>
<feature type="chain" id="PRO_5015786682" evidence="7">
    <location>
        <begin position="23"/>
        <end position="553"/>
    </location>
</feature>
<evidence type="ECO:0000313" key="9">
    <source>
        <dbReference type="Proteomes" id="UP000240883"/>
    </source>
</evidence>
<sequence length="553" mass="62304">MLAVAVAILLPLFLLLISTAWCLACNYLIACKVGIPVIIVPISPENPVWMLLARHVVPILQYVPFGNGNFTRFCHVGWEFEEKTRAHQEFGEAIMLATPGKNWIYLCNADTIHDIVKRERQGEFARPVELLAMLDVFGPNISTMNGSDWLRQRKCTAASFNEQSNLLVWTESLRQGQQMLQYWKKNPHVDGLSTMAKDTRTFALDVLVRAAFGKSFDFYGARDKKTVRGPLSYRDALAVILENAILILAIGPSALKRLAFIPKLGLLSNAAEQFKQYMLAMFKEQAESAQGEKAQGNLITSLVRASVEDQLITQDEVIGNIFVFNFAGHDTTSHSLAFTLMLLAAHPEVQSWMAEEIRYIVGDDDVLEIDYSIFPKFVRTLAVLLETLRLYDPLMSIVKGTENQPVDLTILDKTIVVPPHTRVLLNLTGVHTHPRYWGSDSLEWRPSRWILETCGDGPVHDREQIVMPSHGAYIPWGEGNRSCPGKKFSQVEHVAAMVAMFHRHTVMPMQHDGESPEAARARAMDTLDDTGMMLLLQMLHPEKTPLLWQKRVC</sequence>
<dbReference type="PANTHER" id="PTHR24305">
    <property type="entry name" value="CYTOCHROME P450"/>
    <property type="match status" value="1"/>
</dbReference>
<dbReference type="Pfam" id="PF00067">
    <property type="entry name" value="p450"/>
    <property type="match status" value="1"/>
</dbReference>
<reference evidence="8 9" key="1">
    <citation type="journal article" date="2018" name="Front. Microbiol.">
        <title>Genome-Wide Analysis of Corynespora cassiicola Leaf Fall Disease Putative Effectors.</title>
        <authorList>
            <person name="Lopez D."/>
            <person name="Ribeiro S."/>
            <person name="Label P."/>
            <person name="Fumanal B."/>
            <person name="Venisse J.S."/>
            <person name="Kohler A."/>
            <person name="de Oliveira R.R."/>
            <person name="Labutti K."/>
            <person name="Lipzen A."/>
            <person name="Lail K."/>
            <person name="Bauer D."/>
            <person name="Ohm R.A."/>
            <person name="Barry K.W."/>
            <person name="Spatafora J."/>
            <person name="Grigoriev I.V."/>
            <person name="Martin F.M."/>
            <person name="Pujade-Renaud V."/>
        </authorList>
    </citation>
    <scope>NUCLEOTIDE SEQUENCE [LARGE SCALE GENOMIC DNA]</scope>
    <source>
        <strain evidence="8 9">Philippines</strain>
    </source>
</reference>
<dbReference type="PROSITE" id="PS00086">
    <property type="entry name" value="CYTOCHROME_P450"/>
    <property type="match status" value="1"/>
</dbReference>
<evidence type="ECO:0000256" key="4">
    <source>
        <dbReference type="ARBA" id="ARBA00023004"/>
    </source>
</evidence>